<dbReference type="Proteomes" id="UP000236161">
    <property type="component" value="Unassembled WGS sequence"/>
</dbReference>
<evidence type="ECO:0000313" key="3">
    <source>
        <dbReference type="Proteomes" id="UP000236161"/>
    </source>
</evidence>
<dbReference type="SUPFAM" id="SSF52777">
    <property type="entry name" value="CoA-dependent acyltransferases"/>
    <property type="match status" value="1"/>
</dbReference>
<organism evidence="2 3">
    <name type="scientific">Apostasia shenzhenica</name>
    <dbReference type="NCBI Taxonomy" id="1088818"/>
    <lineage>
        <taxon>Eukaryota</taxon>
        <taxon>Viridiplantae</taxon>
        <taxon>Streptophyta</taxon>
        <taxon>Embryophyta</taxon>
        <taxon>Tracheophyta</taxon>
        <taxon>Spermatophyta</taxon>
        <taxon>Magnoliopsida</taxon>
        <taxon>Liliopsida</taxon>
        <taxon>Asparagales</taxon>
        <taxon>Orchidaceae</taxon>
        <taxon>Apostasioideae</taxon>
        <taxon>Apostasia</taxon>
    </lineage>
</organism>
<accession>A0A2I0BGA1</accession>
<proteinExistence type="predicted"/>
<evidence type="ECO:0000313" key="2">
    <source>
        <dbReference type="EMBL" id="PKA66825.1"/>
    </source>
</evidence>
<dbReference type="AlphaFoldDB" id="A0A2I0BGA1"/>
<dbReference type="Gene3D" id="3.30.559.30">
    <property type="entry name" value="Nonribosomal peptide synthetase, condensation domain"/>
    <property type="match status" value="1"/>
</dbReference>
<dbReference type="PANTHER" id="PTHR34375:SF2">
    <property type="entry name" value="GATA ZINC FINGER PROTEIN"/>
    <property type="match status" value="1"/>
</dbReference>
<evidence type="ECO:0000256" key="1">
    <source>
        <dbReference type="SAM" id="MobiDB-lite"/>
    </source>
</evidence>
<dbReference type="PANTHER" id="PTHR34375">
    <property type="entry name" value="GATA ZINC FINGER PROTEIN-RELATED"/>
    <property type="match status" value="1"/>
</dbReference>
<dbReference type="InterPro" id="IPR023213">
    <property type="entry name" value="CAT-like_dom_sf"/>
</dbReference>
<dbReference type="OrthoDB" id="439993at2759"/>
<dbReference type="EMBL" id="KZ451885">
    <property type="protein sequence ID" value="PKA66825.1"/>
    <property type="molecule type" value="Genomic_DNA"/>
</dbReference>
<protein>
    <submittedName>
        <fullName evidence="2">Uncharacterized protein</fullName>
    </submittedName>
</protein>
<feature type="region of interest" description="Disordered" evidence="1">
    <location>
        <begin position="1"/>
        <end position="20"/>
    </location>
</feature>
<gene>
    <name evidence="2" type="ORF">AXF42_Ash003482</name>
</gene>
<dbReference type="STRING" id="1088818.A0A2I0BGA1"/>
<sequence length="517" mass="56088">MESPSAGDRKSHRPVGGTELSWCRAVPGGTGITVLAFLLSHPIPLPLLRSTVHRLQISHPFLRARLPSASAAATGGPPPHILISTDPTDVIEIVPSDQLQELAGAADPPPLSLFHFLLEHEMNRNPWAQPAEPVQAFFATVYELPEPDRSVLALRLHTGVCDRTAGVAILKELVHLMSSGGDDLERKEEEVVPAIEDLIRKEDAWKPFWARGIDLIGYSVNGLRSTVLRFEDAGSVRRSEVVRLVMDAQETRRLLGACDAKGMKLCGAVTAAGLLAAYASKNLHDSQPETYSVITLIDCRKYLNPPLESNHFGFYHSAILNTHTIHGGEGFWEVAGRCHDAYSNAKSNKKHLSDMGELNFLMCKAIENPHLTQSSSLRTALISVFEELVVFDSPGAANPPLTPTPLLPHPTPLPIYHFTLNSFFPPSLSLEFLWPELLTLGFWKPFAAGGPWWPPAALAGTSPPSLPSPLLPSIFLLLGDASPELHLPAAELPALLLSSSFRPPSPLPSRRPSCGGG</sequence>
<name>A0A2I0BGA1_9ASPA</name>
<dbReference type="Gene3D" id="3.30.559.10">
    <property type="entry name" value="Chloramphenicol acetyltransferase-like domain"/>
    <property type="match status" value="1"/>
</dbReference>
<keyword evidence="3" id="KW-1185">Reference proteome</keyword>
<reference evidence="2 3" key="1">
    <citation type="journal article" date="2017" name="Nature">
        <title>The Apostasia genome and the evolution of orchids.</title>
        <authorList>
            <person name="Zhang G.Q."/>
            <person name="Liu K.W."/>
            <person name="Li Z."/>
            <person name="Lohaus R."/>
            <person name="Hsiao Y.Y."/>
            <person name="Niu S.C."/>
            <person name="Wang J.Y."/>
            <person name="Lin Y.C."/>
            <person name="Xu Q."/>
            <person name="Chen L.J."/>
            <person name="Yoshida K."/>
            <person name="Fujiwara S."/>
            <person name="Wang Z.W."/>
            <person name="Zhang Y.Q."/>
            <person name="Mitsuda N."/>
            <person name="Wang M."/>
            <person name="Liu G.H."/>
            <person name="Pecoraro L."/>
            <person name="Huang H.X."/>
            <person name="Xiao X.J."/>
            <person name="Lin M."/>
            <person name="Wu X.Y."/>
            <person name="Wu W.L."/>
            <person name="Chen Y.Y."/>
            <person name="Chang S.B."/>
            <person name="Sakamoto S."/>
            <person name="Ohme-Takagi M."/>
            <person name="Yagi M."/>
            <person name="Zeng S.J."/>
            <person name="Shen C.Y."/>
            <person name="Yeh C.M."/>
            <person name="Luo Y.B."/>
            <person name="Tsai W.C."/>
            <person name="Van de Peer Y."/>
            <person name="Liu Z.J."/>
        </authorList>
    </citation>
    <scope>NUCLEOTIDE SEQUENCE [LARGE SCALE GENOMIC DNA]</scope>
    <source>
        <strain evidence="3">cv. Shenzhen</strain>
        <tissue evidence="2">Stem</tissue>
    </source>
</reference>